<accession>A0AAD6VG92</accession>
<organism evidence="1 2">
    <name type="scientific">Mycena pura</name>
    <dbReference type="NCBI Taxonomy" id="153505"/>
    <lineage>
        <taxon>Eukaryota</taxon>
        <taxon>Fungi</taxon>
        <taxon>Dikarya</taxon>
        <taxon>Basidiomycota</taxon>
        <taxon>Agaricomycotina</taxon>
        <taxon>Agaricomycetes</taxon>
        <taxon>Agaricomycetidae</taxon>
        <taxon>Agaricales</taxon>
        <taxon>Marasmiineae</taxon>
        <taxon>Mycenaceae</taxon>
        <taxon>Mycena</taxon>
    </lineage>
</organism>
<name>A0AAD6VG92_9AGAR</name>
<comment type="caution">
    <text evidence="1">The sequence shown here is derived from an EMBL/GenBank/DDBJ whole genome shotgun (WGS) entry which is preliminary data.</text>
</comment>
<proteinExistence type="predicted"/>
<evidence type="ECO:0000313" key="2">
    <source>
        <dbReference type="Proteomes" id="UP001219525"/>
    </source>
</evidence>
<sequence length="289" mass="31600">MGSSPYVASKDSFMSWMVIKNNIVDAIAVPIPVALALAAPVAPAGPTMSEVMMLALLQQSGIFADGLPGVLAPALPAPTPAQSLPVKHHNVTLGRFADHYQLTEVEMARLEKTEFHLGDRISAEPSKDALAEGFKDLSWGCVYEANIQFQTDLKAGVFDSASGFKQHEDGVLRRFHFMTMLAQMKFPCIANERWSGSGKRTRREQLFDWVEIQRIRRKEKQRKVPIMKESLAAYKHLPRLGPCSGERASVVGDQGAVVLALVNGNKFEAGAREKLGVTDERAVSSLPAS</sequence>
<dbReference type="AlphaFoldDB" id="A0AAD6VG92"/>
<reference evidence="1" key="1">
    <citation type="submission" date="2023-03" db="EMBL/GenBank/DDBJ databases">
        <title>Massive genome expansion in bonnet fungi (Mycena s.s.) driven by repeated elements and novel gene families across ecological guilds.</title>
        <authorList>
            <consortium name="Lawrence Berkeley National Laboratory"/>
            <person name="Harder C.B."/>
            <person name="Miyauchi S."/>
            <person name="Viragh M."/>
            <person name="Kuo A."/>
            <person name="Thoen E."/>
            <person name="Andreopoulos B."/>
            <person name="Lu D."/>
            <person name="Skrede I."/>
            <person name="Drula E."/>
            <person name="Henrissat B."/>
            <person name="Morin E."/>
            <person name="Kohler A."/>
            <person name="Barry K."/>
            <person name="LaButti K."/>
            <person name="Morin E."/>
            <person name="Salamov A."/>
            <person name="Lipzen A."/>
            <person name="Mereny Z."/>
            <person name="Hegedus B."/>
            <person name="Baldrian P."/>
            <person name="Stursova M."/>
            <person name="Weitz H."/>
            <person name="Taylor A."/>
            <person name="Grigoriev I.V."/>
            <person name="Nagy L.G."/>
            <person name="Martin F."/>
            <person name="Kauserud H."/>
        </authorList>
    </citation>
    <scope>NUCLEOTIDE SEQUENCE</scope>
    <source>
        <strain evidence="1">9144</strain>
    </source>
</reference>
<gene>
    <name evidence="1" type="ORF">GGX14DRAFT_394709</name>
</gene>
<protein>
    <submittedName>
        <fullName evidence="1">Uncharacterized protein</fullName>
    </submittedName>
</protein>
<dbReference type="Proteomes" id="UP001219525">
    <property type="component" value="Unassembled WGS sequence"/>
</dbReference>
<evidence type="ECO:0000313" key="1">
    <source>
        <dbReference type="EMBL" id="KAJ7210497.1"/>
    </source>
</evidence>
<dbReference type="EMBL" id="JARJCW010000028">
    <property type="protein sequence ID" value="KAJ7210497.1"/>
    <property type="molecule type" value="Genomic_DNA"/>
</dbReference>
<keyword evidence="2" id="KW-1185">Reference proteome</keyword>